<dbReference type="EMBL" id="QGNW01000570">
    <property type="protein sequence ID" value="RVW67693.1"/>
    <property type="molecule type" value="Genomic_DNA"/>
</dbReference>
<reference evidence="1 2" key="1">
    <citation type="journal article" date="2018" name="PLoS Genet.">
        <title>Population sequencing reveals clonal diversity and ancestral inbreeding in the grapevine cultivar Chardonnay.</title>
        <authorList>
            <person name="Roach M.J."/>
            <person name="Johnson D.L."/>
            <person name="Bohlmann J."/>
            <person name="van Vuuren H.J."/>
            <person name="Jones S.J."/>
            <person name="Pretorius I.S."/>
            <person name="Schmidt S.A."/>
            <person name="Borneman A.R."/>
        </authorList>
    </citation>
    <scope>NUCLEOTIDE SEQUENCE [LARGE SCALE GENOMIC DNA]</scope>
    <source>
        <strain evidence="2">cv. Chardonnay</strain>
        <tissue evidence="1">Leaf</tissue>
    </source>
</reference>
<accession>A0A438G656</accession>
<sequence length="70" mass="7964">MEEITEAVTTSTSQICTRRTAFRFLIPRSPSSSMLISQRGICSNTMKWNFQLLEWVLFSGSILIILCICC</sequence>
<evidence type="ECO:0000313" key="2">
    <source>
        <dbReference type="Proteomes" id="UP000288805"/>
    </source>
</evidence>
<comment type="caution">
    <text evidence="1">The sequence shown here is derived from an EMBL/GenBank/DDBJ whole genome shotgun (WGS) entry which is preliminary data.</text>
</comment>
<protein>
    <submittedName>
        <fullName evidence="1">Uncharacterized protein</fullName>
    </submittedName>
</protein>
<name>A0A438G656_VITVI</name>
<dbReference type="Proteomes" id="UP000288805">
    <property type="component" value="Unassembled WGS sequence"/>
</dbReference>
<gene>
    <name evidence="1" type="ORF">CK203_063380</name>
</gene>
<organism evidence="1 2">
    <name type="scientific">Vitis vinifera</name>
    <name type="common">Grape</name>
    <dbReference type="NCBI Taxonomy" id="29760"/>
    <lineage>
        <taxon>Eukaryota</taxon>
        <taxon>Viridiplantae</taxon>
        <taxon>Streptophyta</taxon>
        <taxon>Embryophyta</taxon>
        <taxon>Tracheophyta</taxon>
        <taxon>Spermatophyta</taxon>
        <taxon>Magnoliopsida</taxon>
        <taxon>eudicotyledons</taxon>
        <taxon>Gunneridae</taxon>
        <taxon>Pentapetalae</taxon>
        <taxon>rosids</taxon>
        <taxon>Vitales</taxon>
        <taxon>Vitaceae</taxon>
        <taxon>Viteae</taxon>
        <taxon>Vitis</taxon>
    </lineage>
</organism>
<dbReference type="AlphaFoldDB" id="A0A438G656"/>
<evidence type="ECO:0000313" key="1">
    <source>
        <dbReference type="EMBL" id="RVW67693.1"/>
    </source>
</evidence>
<proteinExistence type="predicted"/>